<dbReference type="InterPro" id="IPR028366">
    <property type="entry name" value="PhoU"/>
</dbReference>
<feature type="domain" description="PhoU" evidence="8">
    <location>
        <begin position="17"/>
        <end position="101"/>
    </location>
</feature>
<evidence type="ECO:0000256" key="7">
    <source>
        <dbReference type="PIRNR" id="PIRNR003107"/>
    </source>
</evidence>
<evidence type="ECO:0000256" key="3">
    <source>
        <dbReference type="ARBA" id="ARBA00011738"/>
    </source>
</evidence>
<dbReference type="SUPFAM" id="SSF109755">
    <property type="entry name" value="PhoU-like"/>
    <property type="match status" value="1"/>
</dbReference>
<dbReference type="InterPro" id="IPR026022">
    <property type="entry name" value="PhoU_dom"/>
</dbReference>
<dbReference type="PIRSF" id="PIRSF003107">
    <property type="entry name" value="PhoU"/>
    <property type="match status" value="1"/>
</dbReference>
<reference evidence="9" key="1">
    <citation type="journal article" date="2020" name="mSystems">
        <title>Genome- and Community-Level Interaction Insights into Carbon Utilization and Element Cycling Functions of Hydrothermarchaeota in Hydrothermal Sediment.</title>
        <authorList>
            <person name="Zhou Z."/>
            <person name="Liu Y."/>
            <person name="Xu W."/>
            <person name="Pan J."/>
            <person name="Luo Z.H."/>
            <person name="Li M."/>
        </authorList>
    </citation>
    <scope>NUCLEOTIDE SEQUENCE [LARGE SCALE GENOMIC DNA]</scope>
    <source>
        <strain evidence="9">HyVt-74</strain>
    </source>
</reference>
<evidence type="ECO:0000256" key="5">
    <source>
        <dbReference type="ARBA" id="ARBA00022490"/>
    </source>
</evidence>
<dbReference type="PANTHER" id="PTHR42930:SF3">
    <property type="entry name" value="PHOSPHATE-SPECIFIC TRANSPORT SYSTEM ACCESSORY PROTEIN PHOU"/>
    <property type="match status" value="1"/>
</dbReference>
<comment type="subcellular location">
    <subcellularLocation>
        <location evidence="1 7">Cytoplasm</location>
    </subcellularLocation>
</comment>
<dbReference type="GO" id="GO:0005737">
    <property type="term" value="C:cytoplasm"/>
    <property type="evidence" value="ECO:0007669"/>
    <property type="project" value="UniProtKB-SubCell"/>
</dbReference>
<accession>A0A7C5HGB4</accession>
<dbReference type="NCBIfam" id="TIGR02135">
    <property type="entry name" value="phoU_full"/>
    <property type="match status" value="1"/>
</dbReference>
<evidence type="ECO:0000313" key="9">
    <source>
        <dbReference type="EMBL" id="HHE05131.1"/>
    </source>
</evidence>
<dbReference type="EMBL" id="DRTB01000272">
    <property type="protein sequence ID" value="HHE05131.1"/>
    <property type="molecule type" value="Genomic_DNA"/>
</dbReference>
<dbReference type="FunFam" id="1.20.58.220:FF:000004">
    <property type="entry name" value="Phosphate-specific transport system accessory protein PhoU"/>
    <property type="match status" value="1"/>
</dbReference>
<keyword evidence="5 7" id="KW-0963">Cytoplasm</keyword>
<comment type="subunit">
    <text evidence="3 7">Homodimer.</text>
</comment>
<feature type="domain" description="PhoU" evidence="8">
    <location>
        <begin position="117"/>
        <end position="202"/>
    </location>
</feature>
<comment type="caution">
    <text evidence="9">The sequence shown here is derived from an EMBL/GenBank/DDBJ whole genome shotgun (WGS) entry which is preliminary data.</text>
</comment>
<dbReference type="GO" id="GO:0030643">
    <property type="term" value="P:intracellular phosphate ion homeostasis"/>
    <property type="evidence" value="ECO:0007669"/>
    <property type="project" value="InterPro"/>
</dbReference>
<dbReference type="Gene3D" id="1.20.58.220">
    <property type="entry name" value="Phosphate transport system protein phou homolog 2, domain 2"/>
    <property type="match status" value="2"/>
</dbReference>
<comment type="similarity">
    <text evidence="2 7">Belongs to the PhoU family.</text>
</comment>
<keyword evidence="6 7" id="KW-0592">Phosphate transport</keyword>
<dbReference type="Proteomes" id="UP000886110">
    <property type="component" value="Unassembled WGS sequence"/>
</dbReference>
<name>A0A7C5HGB4_UNCW3</name>
<comment type="function">
    <text evidence="7">Plays a role in the regulation of phosphate uptake.</text>
</comment>
<evidence type="ECO:0000256" key="2">
    <source>
        <dbReference type="ARBA" id="ARBA00008107"/>
    </source>
</evidence>
<protein>
    <recommendedName>
        <fullName evidence="7">Phosphate-specific transport system accessory protein PhoU</fullName>
    </recommendedName>
</protein>
<organism evidence="9">
    <name type="scientific">candidate division WOR-3 bacterium</name>
    <dbReference type="NCBI Taxonomy" id="2052148"/>
    <lineage>
        <taxon>Bacteria</taxon>
        <taxon>Bacteria division WOR-3</taxon>
    </lineage>
</organism>
<evidence type="ECO:0000256" key="4">
    <source>
        <dbReference type="ARBA" id="ARBA00022448"/>
    </source>
</evidence>
<evidence type="ECO:0000256" key="1">
    <source>
        <dbReference type="ARBA" id="ARBA00004496"/>
    </source>
</evidence>
<keyword evidence="4 7" id="KW-0813">Transport</keyword>
<evidence type="ECO:0000259" key="8">
    <source>
        <dbReference type="Pfam" id="PF01895"/>
    </source>
</evidence>
<dbReference type="AlphaFoldDB" id="A0A7C5HGB4"/>
<proteinExistence type="inferred from homology"/>
<sequence>MLDKKINELKEMVIGYSTYVERMIEKSIEGILKKNRGDLLIVINEDEPKANDREVEIEEECIEAIAQFEPKAKDLRTILMILKINNDLERMGDHAVNIANRGIYLVERPYTFRLNLISKMVDETLGMLKDSINSFIREDSILAKDVCKRDNVVDSLRDKVLRKFVKSITEDPRIVEAAIMLVNVAANLERIADLSTNISEDVVYIASGRVIKHRKEK</sequence>
<dbReference type="Pfam" id="PF01895">
    <property type="entry name" value="PhoU"/>
    <property type="match status" value="2"/>
</dbReference>
<dbReference type="GO" id="GO:0045936">
    <property type="term" value="P:negative regulation of phosphate metabolic process"/>
    <property type="evidence" value="ECO:0007669"/>
    <property type="project" value="InterPro"/>
</dbReference>
<evidence type="ECO:0000256" key="6">
    <source>
        <dbReference type="ARBA" id="ARBA00022592"/>
    </source>
</evidence>
<dbReference type="InterPro" id="IPR038078">
    <property type="entry name" value="PhoU-like_sf"/>
</dbReference>
<dbReference type="GO" id="GO:0006817">
    <property type="term" value="P:phosphate ion transport"/>
    <property type="evidence" value="ECO:0007669"/>
    <property type="project" value="UniProtKB-KW"/>
</dbReference>
<gene>
    <name evidence="9" type="primary">phoU</name>
    <name evidence="9" type="ORF">ENL19_03610</name>
</gene>
<dbReference type="PANTHER" id="PTHR42930">
    <property type="entry name" value="PHOSPHATE-SPECIFIC TRANSPORT SYSTEM ACCESSORY PROTEIN PHOU"/>
    <property type="match status" value="1"/>
</dbReference>